<dbReference type="VEuPathDB" id="TrichDB:TVAG_117000"/>
<reference evidence="2" key="1">
    <citation type="submission" date="2006-10" db="EMBL/GenBank/DDBJ databases">
        <authorList>
            <person name="Amadeo P."/>
            <person name="Zhao Q."/>
            <person name="Wortman J."/>
            <person name="Fraser-Liggett C."/>
            <person name="Carlton J."/>
        </authorList>
    </citation>
    <scope>NUCLEOTIDE SEQUENCE</scope>
    <source>
        <strain evidence="2">G3</strain>
    </source>
</reference>
<keyword evidence="3" id="KW-1185">Reference proteome</keyword>
<dbReference type="Pfam" id="PF17800">
    <property type="entry name" value="NPL"/>
    <property type="match status" value="1"/>
</dbReference>
<evidence type="ECO:0000313" key="2">
    <source>
        <dbReference type="EMBL" id="EAY12678.1"/>
    </source>
</evidence>
<reference evidence="2" key="2">
    <citation type="journal article" date="2007" name="Science">
        <title>Draft genome sequence of the sexually transmitted pathogen Trichomonas vaginalis.</title>
        <authorList>
            <person name="Carlton J.M."/>
            <person name="Hirt R.P."/>
            <person name="Silva J.C."/>
            <person name="Delcher A.L."/>
            <person name="Schatz M."/>
            <person name="Zhao Q."/>
            <person name="Wortman J.R."/>
            <person name="Bidwell S.L."/>
            <person name="Alsmark U.C.M."/>
            <person name="Besteiro S."/>
            <person name="Sicheritz-Ponten T."/>
            <person name="Noel C.J."/>
            <person name="Dacks J.B."/>
            <person name="Foster P.G."/>
            <person name="Simillion C."/>
            <person name="Van de Peer Y."/>
            <person name="Miranda-Saavedra D."/>
            <person name="Barton G.J."/>
            <person name="Westrop G.D."/>
            <person name="Mueller S."/>
            <person name="Dessi D."/>
            <person name="Fiori P.L."/>
            <person name="Ren Q."/>
            <person name="Paulsen I."/>
            <person name="Zhang H."/>
            <person name="Bastida-Corcuera F.D."/>
            <person name="Simoes-Barbosa A."/>
            <person name="Brown M.T."/>
            <person name="Hayes R.D."/>
            <person name="Mukherjee M."/>
            <person name="Okumura C.Y."/>
            <person name="Schneider R."/>
            <person name="Smith A.J."/>
            <person name="Vanacova S."/>
            <person name="Villalvazo M."/>
            <person name="Haas B.J."/>
            <person name="Pertea M."/>
            <person name="Feldblyum T.V."/>
            <person name="Utterback T.R."/>
            <person name="Shu C.L."/>
            <person name="Osoegawa K."/>
            <person name="de Jong P.J."/>
            <person name="Hrdy I."/>
            <person name="Horvathova L."/>
            <person name="Zubacova Z."/>
            <person name="Dolezal P."/>
            <person name="Malik S.B."/>
            <person name="Logsdon J.M. Jr."/>
            <person name="Henze K."/>
            <person name="Gupta A."/>
            <person name="Wang C.C."/>
            <person name="Dunne R.L."/>
            <person name="Upcroft J.A."/>
            <person name="Upcroft P."/>
            <person name="White O."/>
            <person name="Salzberg S.L."/>
            <person name="Tang P."/>
            <person name="Chiu C.-H."/>
            <person name="Lee Y.-S."/>
            <person name="Embley T.M."/>
            <person name="Coombs G.H."/>
            <person name="Mottram J.C."/>
            <person name="Tachezy J."/>
            <person name="Fraser-Liggett C.M."/>
            <person name="Johnson P.J."/>
        </authorList>
    </citation>
    <scope>NUCLEOTIDE SEQUENCE [LARGE SCALE GENOMIC DNA]</scope>
    <source>
        <strain evidence="2">G3</strain>
    </source>
</reference>
<dbReference type="VEuPathDB" id="TrichDB:TVAGG3_0507840"/>
<name>A2E3P0_TRIV3</name>
<dbReference type="FunFam" id="2.60.120.340:FF:000008">
    <property type="entry name" value="FK506-binding protein, putative"/>
    <property type="match status" value="1"/>
</dbReference>
<proteinExistence type="predicted"/>
<dbReference type="Proteomes" id="UP000001542">
    <property type="component" value="Unassembled WGS sequence"/>
</dbReference>
<organism evidence="2 3">
    <name type="scientific">Trichomonas vaginalis (strain ATCC PRA-98 / G3)</name>
    <dbReference type="NCBI Taxonomy" id="412133"/>
    <lineage>
        <taxon>Eukaryota</taxon>
        <taxon>Metamonada</taxon>
        <taxon>Parabasalia</taxon>
        <taxon>Trichomonadida</taxon>
        <taxon>Trichomonadidae</taxon>
        <taxon>Trichomonas</taxon>
    </lineage>
</organism>
<dbReference type="InParanoid" id="A2E3P0"/>
<accession>A2E3P0</accession>
<dbReference type="OrthoDB" id="1902587at2759"/>
<dbReference type="SMR" id="A2E3P0"/>
<dbReference type="Gene3D" id="2.60.120.340">
    <property type="entry name" value="Nucleoplasmin core domain"/>
    <property type="match status" value="1"/>
</dbReference>
<dbReference type="EMBL" id="DS113297">
    <property type="protein sequence ID" value="EAY12678.1"/>
    <property type="molecule type" value="Genomic_DNA"/>
</dbReference>
<evidence type="ECO:0000313" key="3">
    <source>
        <dbReference type="Proteomes" id="UP000001542"/>
    </source>
</evidence>
<dbReference type="AlphaFoldDB" id="A2E3P0"/>
<sequence>MCDCEECQCDNPSTFWRAVVKPGEEYSVDFPDDARLSITNICLGELPEDFKAEPVRLIADIKTLIPNPEDPNAKPDVENSKLLLATFIPGENEHLNCNYDFTPFNSVTLSVNGLYNVHVVGLIQPLNDDEEEEYGEEEGADE</sequence>
<feature type="domain" description="Nucleoplasmin-like" evidence="1">
    <location>
        <begin position="15"/>
        <end position="122"/>
    </location>
</feature>
<dbReference type="KEGG" id="tva:4770649"/>
<gene>
    <name evidence="2" type="ORF">TVAG_117000</name>
</gene>
<evidence type="ECO:0000259" key="1">
    <source>
        <dbReference type="Pfam" id="PF17800"/>
    </source>
</evidence>
<protein>
    <recommendedName>
        <fullName evidence="1">Nucleoplasmin-like domain-containing protein</fullName>
    </recommendedName>
</protein>
<dbReference type="InterPro" id="IPR041232">
    <property type="entry name" value="NPL"/>
</dbReference>
<dbReference type="RefSeq" id="XP_001324901.1">
    <property type="nucleotide sequence ID" value="XM_001324866.1"/>
</dbReference>